<gene>
    <name evidence="2" type="ORF">TPSD3_09840</name>
</gene>
<dbReference type="AlphaFoldDB" id="A0A251X939"/>
<dbReference type="Gene3D" id="3.40.50.300">
    <property type="entry name" value="P-loop containing nucleotide triphosphate hydrolases"/>
    <property type="match status" value="1"/>
</dbReference>
<comment type="caution">
    <text evidence="2">The sequence shown here is derived from an EMBL/GenBank/DDBJ whole genome shotgun (WGS) entry which is preliminary data.</text>
</comment>
<keyword evidence="3" id="KW-1185">Reference proteome</keyword>
<accession>A0A251X939</accession>
<dbReference type="EMBL" id="MSLT01000012">
    <property type="protein sequence ID" value="OUD14578.1"/>
    <property type="molecule type" value="Genomic_DNA"/>
</dbReference>
<dbReference type="SUPFAM" id="SSF52540">
    <property type="entry name" value="P-loop containing nucleoside triphosphate hydrolases"/>
    <property type="match status" value="1"/>
</dbReference>
<dbReference type="InterPro" id="IPR041685">
    <property type="entry name" value="AAA_GajA/Old/RecF-like"/>
</dbReference>
<proteinExistence type="predicted"/>
<dbReference type="InterPro" id="IPR027417">
    <property type="entry name" value="P-loop_NTPase"/>
</dbReference>
<organism evidence="2 3">
    <name type="scientific">Thioflexithrix psekupsensis</name>
    <dbReference type="NCBI Taxonomy" id="1570016"/>
    <lineage>
        <taxon>Bacteria</taxon>
        <taxon>Pseudomonadati</taxon>
        <taxon>Pseudomonadota</taxon>
        <taxon>Gammaproteobacteria</taxon>
        <taxon>Thiotrichales</taxon>
        <taxon>Thioflexithrix</taxon>
    </lineage>
</organism>
<evidence type="ECO:0000313" key="2">
    <source>
        <dbReference type="EMBL" id="OUD14578.1"/>
    </source>
</evidence>
<dbReference type="OrthoDB" id="3322489at2"/>
<dbReference type="Proteomes" id="UP000194798">
    <property type="component" value="Unassembled WGS sequence"/>
</dbReference>
<protein>
    <recommendedName>
        <fullName evidence="1">Endonuclease GajA/Old nuclease/RecF-like AAA domain-containing protein</fullName>
    </recommendedName>
</protein>
<evidence type="ECO:0000259" key="1">
    <source>
        <dbReference type="Pfam" id="PF13175"/>
    </source>
</evidence>
<reference evidence="2 3" key="1">
    <citation type="submission" date="2016-12" db="EMBL/GenBank/DDBJ databases">
        <title>Thioflexothrix psekupsii D3 genome sequencing and assembly.</title>
        <authorList>
            <person name="Fomenkov A."/>
            <person name="Vincze T."/>
            <person name="Grabovich M."/>
            <person name="Anton B.P."/>
            <person name="Dubinina G."/>
            <person name="Orlova M."/>
            <person name="Belousova E."/>
            <person name="Roberts R.J."/>
        </authorList>
    </citation>
    <scope>NUCLEOTIDE SEQUENCE [LARGE SCALE GENOMIC DNA]</scope>
    <source>
        <strain evidence="2">D3</strain>
    </source>
</reference>
<dbReference type="RefSeq" id="WP_086488355.1">
    <property type="nucleotide sequence ID" value="NZ_MSLT01000012.1"/>
</dbReference>
<dbReference type="PANTHER" id="PTHR40396:SF1">
    <property type="entry name" value="ATPASE AAA-TYPE CORE DOMAIN-CONTAINING PROTEIN"/>
    <property type="match status" value="1"/>
</dbReference>
<name>A0A251X939_9GAMM</name>
<feature type="domain" description="Endonuclease GajA/Old nuclease/RecF-like AAA" evidence="1">
    <location>
        <begin position="1"/>
        <end position="137"/>
    </location>
</feature>
<evidence type="ECO:0000313" key="3">
    <source>
        <dbReference type="Proteomes" id="UP000194798"/>
    </source>
</evidence>
<dbReference type="Pfam" id="PF13175">
    <property type="entry name" value="AAA_15"/>
    <property type="match status" value="1"/>
</dbReference>
<sequence length="233" mass="26776">MLIKKLHVEKFLSLKDITVSFKRLTIIVGANASGKTNVLSALELLNKLMLSEGLPSEEYINRQLWAGCNNSEKHLQFEIEAEIEGNKMEYILSLQAANKRIYLEQFFIEDQKIIDIKENSGIVFDEKGGNKTSYSDEKMALRSAGSYGEKPITRKFSEFLKDFKFYNFMPEIIRSDSMASIMGKKSPLPSILDDDGSVLRGILLNWHENYKGKFESVSELYQFFQSRIIILFK</sequence>
<dbReference type="PANTHER" id="PTHR40396">
    <property type="entry name" value="ATPASE-LIKE PROTEIN"/>
    <property type="match status" value="1"/>
</dbReference>